<accession>A0ABU9X6V7</accession>
<gene>
    <name evidence="2" type="ORF">ABCQ75_14965</name>
</gene>
<proteinExistence type="predicted"/>
<dbReference type="RefSeq" id="WP_345886410.1">
    <property type="nucleotide sequence ID" value="NZ_JBDFRB010000019.1"/>
</dbReference>
<sequence length="52" mass="5268">MSEEPQPDQDQAVTAALGGLEDSGGLGLAEQATALEAFHDQLARALGVESGD</sequence>
<organism evidence="2 3">
    <name type="scientific">Sinomonas halotolerans</name>
    <dbReference type="NCBI Taxonomy" id="1644133"/>
    <lineage>
        <taxon>Bacteria</taxon>
        <taxon>Bacillati</taxon>
        <taxon>Actinomycetota</taxon>
        <taxon>Actinomycetes</taxon>
        <taxon>Micrococcales</taxon>
        <taxon>Micrococcaceae</taxon>
        <taxon>Sinomonas</taxon>
    </lineage>
</organism>
<dbReference type="EMBL" id="JBDFRB010000019">
    <property type="protein sequence ID" value="MEN2745828.1"/>
    <property type="molecule type" value="Genomic_DNA"/>
</dbReference>
<reference evidence="2 3" key="1">
    <citation type="submission" date="2024-05" db="EMBL/GenBank/DDBJ databases">
        <title>Sinomonas sp. nov., isolated from a waste landfill.</title>
        <authorList>
            <person name="Zhao Y."/>
        </authorList>
    </citation>
    <scope>NUCLEOTIDE SEQUENCE [LARGE SCALE GENOMIC DNA]</scope>
    <source>
        <strain evidence="2 3">CCTCC AB2014300</strain>
    </source>
</reference>
<protein>
    <submittedName>
        <fullName evidence="2">Uncharacterized protein</fullName>
    </submittedName>
</protein>
<name>A0ABU9X6V7_9MICC</name>
<evidence type="ECO:0000313" key="2">
    <source>
        <dbReference type="EMBL" id="MEN2745828.1"/>
    </source>
</evidence>
<dbReference type="Proteomes" id="UP001422074">
    <property type="component" value="Unassembled WGS sequence"/>
</dbReference>
<evidence type="ECO:0000313" key="3">
    <source>
        <dbReference type="Proteomes" id="UP001422074"/>
    </source>
</evidence>
<comment type="caution">
    <text evidence="2">The sequence shown here is derived from an EMBL/GenBank/DDBJ whole genome shotgun (WGS) entry which is preliminary data.</text>
</comment>
<keyword evidence="3" id="KW-1185">Reference proteome</keyword>
<feature type="region of interest" description="Disordered" evidence="1">
    <location>
        <begin position="1"/>
        <end position="25"/>
    </location>
</feature>
<evidence type="ECO:0000256" key="1">
    <source>
        <dbReference type="SAM" id="MobiDB-lite"/>
    </source>
</evidence>